<dbReference type="Proteomes" id="UP000231071">
    <property type="component" value="Unassembled WGS sequence"/>
</dbReference>
<protein>
    <recommendedName>
        <fullName evidence="1">Nudix hydrolase domain-containing protein</fullName>
    </recommendedName>
</protein>
<dbReference type="Gene3D" id="3.90.79.10">
    <property type="entry name" value="Nucleoside Triphosphate Pyrophosphohydrolase"/>
    <property type="match status" value="1"/>
</dbReference>
<dbReference type="Pfam" id="PF00293">
    <property type="entry name" value="NUDIX"/>
    <property type="match status" value="1"/>
</dbReference>
<evidence type="ECO:0000313" key="3">
    <source>
        <dbReference type="Proteomes" id="UP000231071"/>
    </source>
</evidence>
<organism evidence="2 3">
    <name type="scientific">Candidatus Portnoybacteria bacterium CG_4_10_14_0_2_um_filter_39_11</name>
    <dbReference type="NCBI Taxonomy" id="1974797"/>
    <lineage>
        <taxon>Bacteria</taxon>
        <taxon>Candidatus Portnoyibacteriota</taxon>
    </lineage>
</organism>
<dbReference type="SUPFAM" id="SSF55811">
    <property type="entry name" value="Nudix"/>
    <property type="match status" value="1"/>
</dbReference>
<reference evidence="3" key="1">
    <citation type="submission" date="2017-09" db="EMBL/GenBank/DDBJ databases">
        <title>Depth-based differentiation of microbial function through sediment-hosted aquifers and enrichment of novel symbionts in the deep terrestrial subsurface.</title>
        <authorList>
            <person name="Probst A.J."/>
            <person name="Ladd B."/>
            <person name="Jarett J.K."/>
            <person name="Geller-Mcgrath D.E."/>
            <person name="Sieber C.M.K."/>
            <person name="Emerson J.B."/>
            <person name="Anantharaman K."/>
            <person name="Thomas B.C."/>
            <person name="Malmstrom R."/>
            <person name="Stieglmeier M."/>
            <person name="Klingl A."/>
            <person name="Woyke T."/>
            <person name="Ryan C.M."/>
            <person name="Banfield J.F."/>
        </authorList>
    </citation>
    <scope>NUCLEOTIDE SEQUENCE [LARGE SCALE GENOMIC DNA]</scope>
</reference>
<evidence type="ECO:0000259" key="1">
    <source>
        <dbReference type="Pfam" id="PF00293"/>
    </source>
</evidence>
<name>A0A2M7UHF7_9BACT</name>
<comment type="caution">
    <text evidence="2">The sequence shown here is derived from an EMBL/GenBank/DDBJ whole genome shotgun (WGS) entry which is preliminary data.</text>
</comment>
<dbReference type="AlphaFoldDB" id="A0A2M7UHF7"/>
<dbReference type="InterPro" id="IPR000086">
    <property type="entry name" value="NUDIX_hydrolase_dom"/>
</dbReference>
<gene>
    <name evidence="2" type="ORF">COY09_02470</name>
</gene>
<sequence>MSEPKSTLITDIPEEELEKRGWKVSVNGKPIINVSRVTISNPRFGEFNYGMTRGKYDGWSFHEIGGGGSVIIPYVHINDSIFVGLIKQERHNQGGKVWNVPRGFLEPGETHFQAGLREADEEMVGVMLKNIQLTVLPGAPMNPNSAFFETPAPNEGVQVFALKIPPGLLRPRISTHGKESYGFANQILKPAPHSVRADMALAKKILDCEFVSWQSATAVGDMFTVAAVARLLAHLGGHHK</sequence>
<dbReference type="InterPro" id="IPR015797">
    <property type="entry name" value="NUDIX_hydrolase-like_dom_sf"/>
</dbReference>
<proteinExistence type="predicted"/>
<dbReference type="EMBL" id="PFOI01000041">
    <property type="protein sequence ID" value="PIZ70650.1"/>
    <property type="molecule type" value="Genomic_DNA"/>
</dbReference>
<accession>A0A2M7UHF7</accession>
<feature type="domain" description="Nudix hydrolase" evidence="1">
    <location>
        <begin position="85"/>
        <end position="151"/>
    </location>
</feature>
<evidence type="ECO:0000313" key="2">
    <source>
        <dbReference type="EMBL" id="PIZ70650.1"/>
    </source>
</evidence>